<dbReference type="SMART" id="SM00020">
    <property type="entry name" value="Tryp_SPc"/>
    <property type="match status" value="1"/>
</dbReference>
<dbReference type="PANTHER" id="PTHR24252">
    <property type="entry name" value="ACROSIN-RELATED"/>
    <property type="match status" value="1"/>
</dbReference>
<dbReference type="GO" id="GO:0004252">
    <property type="term" value="F:serine-type endopeptidase activity"/>
    <property type="evidence" value="ECO:0007669"/>
    <property type="project" value="InterPro"/>
</dbReference>
<reference evidence="9" key="2">
    <citation type="submission" date="2023-05" db="EMBL/GenBank/DDBJ databases">
        <authorList>
            <person name="Fouks B."/>
        </authorList>
    </citation>
    <scope>NUCLEOTIDE SEQUENCE</scope>
    <source>
        <strain evidence="9">Stay&amp;Tobe</strain>
        <tissue evidence="9">Testes</tissue>
    </source>
</reference>
<evidence type="ECO:0000313" key="9">
    <source>
        <dbReference type="EMBL" id="KAJ9593924.1"/>
    </source>
</evidence>
<evidence type="ECO:0000256" key="4">
    <source>
        <dbReference type="ARBA" id="ARBA00023157"/>
    </source>
</evidence>
<dbReference type="InterPro" id="IPR018114">
    <property type="entry name" value="TRYPSIN_HIS"/>
</dbReference>
<dbReference type="PROSITE" id="PS00134">
    <property type="entry name" value="TRYPSIN_HIS"/>
    <property type="match status" value="1"/>
</dbReference>
<evidence type="ECO:0000256" key="3">
    <source>
        <dbReference type="ARBA" id="ARBA00022825"/>
    </source>
</evidence>
<keyword evidence="4" id="KW-1015">Disulfide bond</keyword>
<protein>
    <recommendedName>
        <fullName evidence="8">Peptidase S1 domain-containing protein</fullName>
    </recommendedName>
</protein>
<name>A0AAD8EL67_DIPPU</name>
<dbReference type="GO" id="GO:0006508">
    <property type="term" value="P:proteolysis"/>
    <property type="evidence" value="ECO:0007669"/>
    <property type="project" value="UniProtKB-KW"/>
</dbReference>
<evidence type="ECO:0000256" key="2">
    <source>
        <dbReference type="ARBA" id="ARBA00022801"/>
    </source>
</evidence>
<keyword evidence="10" id="KW-1185">Reference proteome</keyword>
<keyword evidence="2 5" id="KW-0378">Hydrolase</keyword>
<feature type="region of interest" description="Disordered" evidence="6">
    <location>
        <begin position="315"/>
        <end position="344"/>
    </location>
</feature>
<gene>
    <name evidence="9" type="ORF">L9F63_014638</name>
</gene>
<evidence type="ECO:0000259" key="8">
    <source>
        <dbReference type="PROSITE" id="PS50240"/>
    </source>
</evidence>
<dbReference type="InterPro" id="IPR001314">
    <property type="entry name" value="Peptidase_S1A"/>
</dbReference>
<feature type="compositionally biased region" description="Basic residues" evidence="6">
    <location>
        <begin position="316"/>
        <end position="344"/>
    </location>
</feature>
<dbReference type="Gene3D" id="2.40.10.10">
    <property type="entry name" value="Trypsin-like serine proteases"/>
    <property type="match status" value="1"/>
</dbReference>
<dbReference type="InterPro" id="IPR009003">
    <property type="entry name" value="Peptidase_S1_PA"/>
</dbReference>
<feature type="chain" id="PRO_5042000767" description="Peptidase S1 domain-containing protein" evidence="7">
    <location>
        <begin position="30"/>
        <end position="344"/>
    </location>
</feature>
<keyword evidence="7" id="KW-0732">Signal</keyword>
<dbReference type="InterPro" id="IPR033116">
    <property type="entry name" value="TRYPSIN_SER"/>
</dbReference>
<sequence length="344" mass="38214">MMMHELLFSNYILATVIVVNLLLNNFTHSEEIEEIIGESKQYENLNSSDLISNRGYTIDDCTCVCGKSNEYENGGIVGGIPSIPGEFPWTVALLRDDKFFCGGTLITRFHVLTAAHCLESVSPEEITVVLGEYDRTNPTETNTEVRNLVSGIQHDNFELTTFDNDIGLLELDSSVDFTPNIRAACLPNVGDDKHYVGRKAVVVGWGRVKEEGRLSNVLRKVELPILTKSTCLSIAGSDEITNNMICTGYPEGRKDACTGDSGGPIHLDGKVIGIVSWGEGCARPNTPGVFTKVLNYLDWIKSHIGEQCLCPPSERGKRKMRLPGHQRRNSFHHSLHRPFRYNTK</sequence>
<accession>A0AAD8EL67</accession>
<dbReference type="InterPro" id="IPR001254">
    <property type="entry name" value="Trypsin_dom"/>
</dbReference>
<dbReference type="Pfam" id="PF00089">
    <property type="entry name" value="Trypsin"/>
    <property type="match status" value="1"/>
</dbReference>
<reference evidence="9" key="1">
    <citation type="journal article" date="2023" name="IScience">
        <title>Live-bearing cockroach genome reveals convergent evolutionary mechanisms linked to viviparity in insects and beyond.</title>
        <authorList>
            <person name="Fouks B."/>
            <person name="Harrison M.C."/>
            <person name="Mikhailova A.A."/>
            <person name="Marchal E."/>
            <person name="English S."/>
            <person name="Carruthers M."/>
            <person name="Jennings E.C."/>
            <person name="Chiamaka E.L."/>
            <person name="Frigard R.A."/>
            <person name="Pippel M."/>
            <person name="Attardo G.M."/>
            <person name="Benoit J.B."/>
            <person name="Bornberg-Bauer E."/>
            <person name="Tobe S.S."/>
        </authorList>
    </citation>
    <scope>NUCLEOTIDE SEQUENCE</scope>
    <source>
        <strain evidence="9">Stay&amp;Tobe</strain>
    </source>
</reference>
<dbReference type="SUPFAM" id="SSF50494">
    <property type="entry name" value="Trypsin-like serine proteases"/>
    <property type="match status" value="1"/>
</dbReference>
<dbReference type="PROSITE" id="PS50240">
    <property type="entry name" value="TRYPSIN_DOM"/>
    <property type="match status" value="1"/>
</dbReference>
<dbReference type="CDD" id="cd00190">
    <property type="entry name" value="Tryp_SPc"/>
    <property type="match status" value="1"/>
</dbReference>
<proteinExistence type="predicted"/>
<evidence type="ECO:0000256" key="5">
    <source>
        <dbReference type="RuleBase" id="RU363034"/>
    </source>
</evidence>
<organism evidence="9 10">
    <name type="scientific">Diploptera punctata</name>
    <name type="common">Pacific beetle cockroach</name>
    <dbReference type="NCBI Taxonomy" id="6984"/>
    <lineage>
        <taxon>Eukaryota</taxon>
        <taxon>Metazoa</taxon>
        <taxon>Ecdysozoa</taxon>
        <taxon>Arthropoda</taxon>
        <taxon>Hexapoda</taxon>
        <taxon>Insecta</taxon>
        <taxon>Pterygota</taxon>
        <taxon>Neoptera</taxon>
        <taxon>Polyneoptera</taxon>
        <taxon>Dictyoptera</taxon>
        <taxon>Blattodea</taxon>
        <taxon>Blaberoidea</taxon>
        <taxon>Blaberidae</taxon>
        <taxon>Diplopterinae</taxon>
        <taxon>Diploptera</taxon>
    </lineage>
</organism>
<evidence type="ECO:0000313" key="10">
    <source>
        <dbReference type="Proteomes" id="UP001233999"/>
    </source>
</evidence>
<keyword evidence="3 5" id="KW-0720">Serine protease</keyword>
<feature type="signal peptide" evidence="7">
    <location>
        <begin position="1"/>
        <end position="29"/>
    </location>
</feature>
<dbReference type="PRINTS" id="PR00722">
    <property type="entry name" value="CHYMOTRYPSIN"/>
</dbReference>
<evidence type="ECO:0000256" key="6">
    <source>
        <dbReference type="SAM" id="MobiDB-lite"/>
    </source>
</evidence>
<dbReference type="PANTHER" id="PTHR24252:SF7">
    <property type="entry name" value="HYALIN"/>
    <property type="match status" value="1"/>
</dbReference>
<dbReference type="InterPro" id="IPR043504">
    <property type="entry name" value="Peptidase_S1_PA_chymotrypsin"/>
</dbReference>
<keyword evidence="1 5" id="KW-0645">Protease</keyword>
<evidence type="ECO:0000256" key="1">
    <source>
        <dbReference type="ARBA" id="ARBA00022670"/>
    </source>
</evidence>
<dbReference type="AlphaFoldDB" id="A0AAD8EL67"/>
<dbReference type="EMBL" id="JASPKZ010003086">
    <property type="protein sequence ID" value="KAJ9593924.1"/>
    <property type="molecule type" value="Genomic_DNA"/>
</dbReference>
<comment type="caution">
    <text evidence="9">The sequence shown here is derived from an EMBL/GenBank/DDBJ whole genome shotgun (WGS) entry which is preliminary data.</text>
</comment>
<dbReference type="FunFam" id="2.40.10.10:FF:000006">
    <property type="entry name" value="Serine proteinase stubble"/>
    <property type="match status" value="1"/>
</dbReference>
<feature type="domain" description="Peptidase S1" evidence="8">
    <location>
        <begin position="76"/>
        <end position="305"/>
    </location>
</feature>
<dbReference type="Proteomes" id="UP001233999">
    <property type="component" value="Unassembled WGS sequence"/>
</dbReference>
<evidence type="ECO:0000256" key="7">
    <source>
        <dbReference type="SAM" id="SignalP"/>
    </source>
</evidence>
<dbReference type="PROSITE" id="PS00135">
    <property type="entry name" value="TRYPSIN_SER"/>
    <property type="match status" value="1"/>
</dbReference>